<keyword evidence="4" id="KW-0813">Transport</keyword>
<dbReference type="AlphaFoldDB" id="A0A9J6CM64"/>
<reference evidence="12" key="1">
    <citation type="submission" date="2021-03" db="EMBL/GenBank/DDBJ databases">
        <title>Chromosome level genome of the anhydrobiotic midge Polypedilum vanderplanki.</title>
        <authorList>
            <person name="Yoshida Y."/>
            <person name="Kikawada T."/>
            <person name="Gusev O."/>
        </authorList>
    </citation>
    <scope>NUCLEOTIDE SEQUENCE</scope>
    <source>
        <strain evidence="12">NIAS01</strain>
        <tissue evidence="12">Whole body or cell culture</tissue>
    </source>
</reference>
<evidence type="ECO:0000313" key="12">
    <source>
        <dbReference type="EMBL" id="KAG5683329.1"/>
    </source>
</evidence>
<evidence type="ECO:0000256" key="8">
    <source>
        <dbReference type="ARBA" id="ARBA00031344"/>
    </source>
</evidence>
<keyword evidence="5" id="KW-0653">Protein transport</keyword>
<dbReference type="PANTHER" id="PTHR12961">
    <property type="entry name" value="CONSERVED OLIGOMERIC GOLGI COMPLEX COMPONENT 2"/>
    <property type="match status" value="1"/>
</dbReference>
<protein>
    <recommendedName>
        <fullName evidence="3">Conserved oligomeric Golgi complex subunit 2</fullName>
    </recommendedName>
    <alternativeName>
        <fullName evidence="8">Component of oligomeric Golgi complex 2</fullName>
    </alternativeName>
</protein>
<organism evidence="12 13">
    <name type="scientific">Polypedilum vanderplanki</name>
    <name type="common">Sleeping chironomid midge</name>
    <dbReference type="NCBI Taxonomy" id="319348"/>
    <lineage>
        <taxon>Eukaryota</taxon>
        <taxon>Metazoa</taxon>
        <taxon>Ecdysozoa</taxon>
        <taxon>Arthropoda</taxon>
        <taxon>Hexapoda</taxon>
        <taxon>Insecta</taxon>
        <taxon>Pterygota</taxon>
        <taxon>Neoptera</taxon>
        <taxon>Endopterygota</taxon>
        <taxon>Diptera</taxon>
        <taxon>Nematocera</taxon>
        <taxon>Chironomoidea</taxon>
        <taxon>Chironomidae</taxon>
        <taxon>Chironominae</taxon>
        <taxon>Polypedilum</taxon>
        <taxon>Polypedilum</taxon>
    </lineage>
</organism>
<comment type="subcellular location">
    <subcellularLocation>
        <location evidence="1">Golgi apparatus membrane</location>
        <topology evidence="1">Peripheral membrane protein</topology>
    </subcellularLocation>
</comment>
<keyword evidence="13" id="KW-1185">Reference proteome</keyword>
<feature type="coiled-coil region" evidence="9">
    <location>
        <begin position="121"/>
        <end position="151"/>
    </location>
</feature>
<keyword evidence="6" id="KW-0333">Golgi apparatus</keyword>
<comment type="caution">
    <text evidence="12">The sequence shown here is derived from an EMBL/GenBank/DDBJ whole genome shotgun (WGS) entry which is preliminary data.</text>
</comment>
<dbReference type="InterPro" id="IPR009316">
    <property type="entry name" value="COG2"/>
</dbReference>
<keyword evidence="7" id="KW-0472">Membrane</keyword>
<dbReference type="GO" id="GO:0007030">
    <property type="term" value="P:Golgi organization"/>
    <property type="evidence" value="ECO:0007669"/>
    <property type="project" value="InterPro"/>
</dbReference>
<dbReference type="EMBL" id="JADBJN010000001">
    <property type="protein sequence ID" value="KAG5683329.1"/>
    <property type="molecule type" value="Genomic_DNA"/>
</dbReference>
<gene>
    <name evidence="12" type="ORF">PVAND_012615</name>
</gene>
<sequence length="698" mass="82405">MSLINIPSSSSELCFDQNEFFKTNFSVDDFLHNYRYSATLETFRDDLGVYLKILRSSMIELINQDYADFVNLSANFINLDKSINQIKNPLVHLREEIMSTKMSLQDCKNDINECLNEKRRFRQIRKSLETLEVTRKSLEKLTRLLDSFEEEEKDRIFLLERSAMELIQLQFNIKYCSHFLTPSEKQQIDEKEQKLLKILNDFFLSSLEINDMTSDKLERCLRVYYILDQCALAEDVFRKETLNCMQNIISEHNLSNNPNSLVGVYNQILDFVSQKMQRLLNLTRGKAVKVEGFNFLFNSFWSAIEMKLETNLTSIFAPGIPDEFFNRFKCTMEFLSRIEEIIDDPELIEKFHQNDQYKKFQKRWNLPVYFQLRSQEISTNFEKHCEINFETIFIQSSESNAIQTKVFLELITSIGRCWIDGIFIDQLYANFLKLTFQLLARGIRWTKDVLQLTSVENFENSKIELQSFYTILHHDIGILLLKLPQIEVLLAQKLKENSMLKTKIEMKSIKKCFDAPQTSLEECQRIIESQIVQKLMIMCLKSIKNVQDIPRLFRKTNREIPCKHLPYVDQILQPIDEFTQKHSKNYQNDVIRRILKELFSKLTIQYYQSVNEVLISVQRTEESLRRLKNVKRSQSGANIAEEKQSMTDDDKIRLQLQIDVMQYAKFVESHELKREEIDSLLAIVNLIGDITKMKLSVN</sequence>
<keyword evidence="9" id="KW-0175">Coiled coil</keyword>
<dbReference type="PANTHER" id="PTHR12961:SF0">
    <property type="entry name" value="CONSERVED OLIGOMERIC GOLGI COMPLEX SUBUNIT 2"/>
    <property type="match status" value="1"/>
</dbReference>
<feature type="domain" description="Conserved oligomeric Golgi complex subunit 2 N-terminal" evidence="10">
    <location>
        <begin position="13"/>
        <end position="86"/>
    </location>
</feature>
<dbReference type="Pfam" id="PF12022">
    <property type="entry name" value="COG2_C"/>
    <property type="match status" value="1"/>
</dbReference>
<evidence type="ECO:0000256" key="2">
    <source>
        <dbReference type="ARBA" id="ARBA00007603"/>
    </source>
</evidence>
<dbReference type="OrthoDB" id="332281at2759"/>
<dbReference type="InterPro" id="IPR024603">
    <property type="entry name" value="COG_complex_COG2_C"/>
</dbReference>
<dbReference type="InterPro" id="IPR024602">
    <property type="entry name" value="COG_su2_N"/>
</dbReference>
<name>A0A9J6CM64_POLVA</name>
<dbReference type="GO" id="GO:0000139">
    <property type="term" value="C:Golgi membrane"/>
    <property type="evidence" value="ECO:0007669"/>
    <property type="project" value="UniProtKB-SubCell"/>
</dbReference>
<evidence type="ECO:0000256" key="4">
    <source>
        <dbReference type="ARBA" id="ARBA00022448"/>
    </source>
</evidence>
<evidence type="ECO:0000256" key="7">
    <source>
        <dbReference type="ARBA" id="ARBA00023136"/>
    </source>
</evidence>
<comment type="similarity">
    <text evidence="2">Belongs to the COG2 family.</text>
</comment>
<dbReference type="Pfam" id="PF06148">
    <property type="entry name" value="COG2_N"/>
    <property type="match status" value="1"/>
</dbReference>
<evidence type="ECO:0000256" key="5">
    <source>
        <dbReference type="ARBA" id="ARBA00022927"/>
    </source>
</evidence>
<dbReference type="GO" id="GO:0017119">
    <property type="term" value="C:Golgi transport complex"/>
    <property type="evidence" value="ECO:0007669"/>
    <property type="project" value="TreeGrafter"/>
</dbReference>
<dbReference type="GO" id="GO:0015031">
    <property type="term" value="P:protein transport"/>
    <property type="evidence" value="ECO:0007669"/>
    <property type="project" value="UniProtKB-KW"/>
</dbReference>
<evidence type="ECO:0000259" key="11">
    <source>
        <dbReference type="Pfam" id="PF12022"/>
    </source>
</evidence>
<evidence type="ECO:0000256" key="9">
    <source>
        <dbReference type="SAM" id="Coils"/>
    </source>
</evidence>
<evidence type="ECO:0000256" key="3">
    <source>
        <dbReference type="ARBA" id="ARBA00020977"/>
    </source>
</evidence>
<evidence type="ECO:0000259" key="10">
    <source>
        <dbReference type="Pfam" id="PF06148"/>
    </source>
</evidence>
<feature type="domain" description="COG complex component COG2 C-terminal" evidence="11">
    <location>
        <begin position="362"/>
        <end position="660"/>
    </location>
</feature>
<proteinExistence type="inferred from homology"/>
<dbReference type="GO" id="GO:0006891">
    <property type="term" value="P:intra-Golgi vesicle-mediated transport"/>
    <property type="evidence" value="ECO:0007669"/>
    <property type="project" value="TreeGrafter"/>
</dbReference>
<dbReference type="Proteomes" id="UP001107558">
    <property type="component" value="Chromosome 1"/>
</dbReference>
<evidence type="ECO:0000313" key="13">
    <source>
        <dbReference type="Proteomes" id="UP001107558"/>
    </source>
</evidence>
<evidence type="ECO:0000256" key="1">
    <source>
        <dbReference type="ARBA" id="ARBA00004395"/>
    </source>
</evidence>
<accession>A0A9J6CM64</accession>
<evidence type="ECO:0000256" key="6">
    <source>
        <dbReference type="ARBA" id="ARBA00023034"/>
    </source>
</evidence>